<proteinExistence type="inferred from homology"/>
<dbReference type="RefSeq" id="WP_130094649.1">
    <property type="nucleotide sequence ID" value="NZ_SETE01000006.1"/>
</dbReference>
<reference evidence="8 9" key="1">
    <citation type="submission" date="2019-02" db="EMBL/GenBank/DDBJ databases">
        <title>Genome sequence of the sea-ice species Brumimicrobium glaciale.</title>
        <authorList>
            <person name="Bowman J.P."/>
        </authorList>
    </citation>
    <scope>NUCLEOTIDE SEQUENCE [LARGE SCALE GENOMIC DNA]</scope>
    <source>
        <strain evidence="8 9">IC156</strain>
    </source>
</reference>
<dbReference type="AlphaFoldDB" id="A0A4Q4KI66"/>
<evidence type="ECO:0000259" key="7">
    <source>
        <dbReference type="Pfam" id="PF21981"/>
    </source>
</evidence>
<keyword evidence="4 5" id="KW-0963">Cytoplasm</keyword>
<comment type="similarity">
    <text evidence="2 5">Belongs to the RecX family.</text>
</comment>
<comment type="subcellular location">
    <subcellularLocation>
        <location evidence="1 5">Cytoplasm</location>
    </subcellularLocation>
</comment>
<gene>
    <name evidence="5" type="primary">recX</name>
    <name evidence="8" type="ORF">ERX46_14855</name>
</gene>
<dbReference type="GO" id="GO:0006282">
    <property type="term" value="P:regulation of DNA repair"/>
    <property type="evidence" value="ECO:0007669"/>
    <property type="project" value="UniProtKB-UniRule"/>
</dbReference>
<keyword evidence="9" id="KW-1185">Reference proteome</keyword>
<accession>A0A4Q4KI66</accession>
<dbReference type="PANTHER" id="PTHR33602">
    <property type="entry name" value="REGULATORY PROTEIN RECX FAMILY PROTEIN"/>
    <property type="match status" value="1"/>
</dbReference>
<dbReference type="Pfam" id="PF21981">
    <property type="entry name" value="RecX_HTH3"/>
    <property type="match status" value="1"/>
</dbReference>
<evidence type="ECO:0000256" key="4">
    <source>
        <dbReference type="ARBA" id="ARBA00022490"/>
    </source>
</evidence>
<dbReference type="InterPro" id="IPR036388">
    <property type="entry name" value="WH-like_DNA-bd_sf"/>
</dbReference>
<evidence type="ECO:0000256" key="2">
    <source>
        <dbReference type="ARBA" id="ARBA00009695"/>
    </source>
</evidence>
<name>A0A4Q4KI66_9FLAO</name>
<dbReference type="OrthoDB" id="1523826at2"/>
<dbReference type="GO" id="GO:0005737">
    <property type="term" value="C:cytoplasm"/>
    <property type="evidence" value="ECO:0007669"/>
    <property type="project" value="UniProtKB-SubCell"/>
</dbReference>
<feature type="domain" description="RecX third three-helical" evidence="7">
    <location>
        <begin position="106"/>
        <end position="151"/>
    </location>
</feature>
<sequence length="160" mass="19159">MNKEDKYSFLEAKHKIEAWCAYRDRCHHEVYNKLRDYGIDDEDTNALLSHLIEYKFLDEQRFADSFVSGKHRIKKWGRNKIVAHLKQKRITARIIKDALKEIDEQEYVDMLHSLALQKWKSKSGTDFEIKVKVQRYLASKGYEFDLIYNALEDVEIELKE</sequence>
<evidence type="ECO:0000259" key="6">
    <source>
        <dbReference type="Pfam" id="PF02631"/>
    </source>
</evidence>
<evidence type="ECO:0000256" key="3">
    <source>
        <dbReference type="ARBA" id="ARBA00018111"/>
    </source>
</evidence>
<feature type="domain" description="RecX second three-helical" evidence="6">
    <location>
        <begin position="58"/>
        <end position="99"/>
    </location>
</feature>
<evidence type="ECO:0000256" key="5">
    <source>
        <dbReference type="HAMAP-Rule" id="MF_01114"/>
    </source>
</evidence>
<dbReference type="PANTHER" id="PTHR33602:SF1">
    <property type="entry name" value="REGULATORY PROTEIN RECX FAMILY PROTEIN"/>
    <property type="match status" value="1"/>
</dbReference>
<evidence type="ECO:0000256" key="1">
    <source>
        <dbReference type="ARBA" id="ARBA00004496"/>
    </source>
</evidence>
<dbReference type="Proteomes" id="UP000293952">
    <property type="component" value="Unassembled WGS sequence"/>
</dbReference>
<comment type="function">
    <text evidence="5">Modulates RecA activity.</text>
</comment>
<comment type="caution">
    <text evidence="8">The sequence shown here is derived from an EMBL/GenBank/DDBJ whole genome shotgun (WGS) entry which is preliminary data.</text>
</comment>
<organism evidence="8 9">
    <name type="scientific">Brumimicrobium glaciale</name>
    <dbReference type="NCBI Taxonomy" id="200475"/>
    <lineage>
        <taxon>Bacteria</taxon>
        <taxon>Pseudomonadati</taxon>
        <taxon>Bacteroidota</taxon>
        <taxon>Flavobacteriia</taxon>
        <taxon>Flavobacteriales</taxon>
        <taxon>Crocinitomicaceae</taxon>
        <taxon>Brumimicrobium</taxon>
    </lineage>
</organism>
<protein>
    <recommendedName>
        <fullName evidence="3 5">Regulatory protein RecX</fullName>
    </recommendedName>
</protein>
<evidence type="ECO:0000313" key="8">
    <source>
        <dbReference type="EMBL" id="RYM32548.1"/>
    </source>
</evidence>
<dbReference type="InterPro" id="IPR003783">
    <property type="entry name" value="Regulatory_RecX"/>
</dbReference>
<dbReference type="Gene3D" id="1.10.10.10">
    <property type="entry name" value="Winged helix-like DNA-binding domain superfamily/Winged helix DNA-binding domain"/>
    <property type="match status" value="2"/>
</dbReference>
<dbReference type="EMBL" id="SETE01000006">
    <property type="protein sequence ID" value="RYM32548.1"/>
    <property type="molecule type" value="Genomic_DNA"/>
</dbReference>
<evidence type="ECO:0000313" key="9">
    <source>
        <dbReference type="Proteomes" id="UP000293952"/>
    </source>
</evidence>
<dbReference type="Pfam" id="PF02631">
    <property type="entry name" value="RecX_HTH2"/>
    <property type="match status" value="1"/>
</dbReference>
<dbReference type="InterPro" id="IPR053924">
    <property type="entry name" value="RecX_HTH_2nd"/>
</dbReference>
<dbReference type="InterPro" id="IPR053925">
    <property type="entry name" value="RecX_HTH_3rd"/>
</dbReference>
<dbReference type="HAMAP" id="MF_01114">
    <property type="entry name" value="RecX"/>
    <property type="match status" value="1"/>
</dbReference>